<protein>
    <recommendedName>
        <fullName evidence="2">Retrotransposon gag domain-containing protein</fullName>
    </recommendedName>
</protein>
<dbReference type="AlphaFoldDB" id="A0A6L2MJ66"/>
<evidence type="ECO:0000313" key="3">
    <source>
        <dbReference type="EMBL" id="GEU72275.1"/>
    </source>
</evidence>
<gene>
    <name evidence="3" type="ORF">Tci_044253</name>
</gene>
<proteinExistence type="predicted"/>
<evidence type="ECO:0000259" key="2">
    <source>
        <dbReference type="Pfam" id="PF03732"/>
    </source>
</evidence>
<accession>A0A6L2MJ66</accession>
<sequence length="402" mass="47234">MKKVRILMRLYDVTPTILLRRNLFKHYNITWTLDYAVTSFKLARWKVRFSSLRHKPLKDMGDDIDISSLTIEQYLDFIQDNNRSSIVKPKTGDYVEFEINNNFMRELRRKLFAGTDDEDAHKHGRALRWKKRLPAGVINTWDLLEKVFIWKYCSPFKTAKKLEEILNFKQEIDKTLYHASERYIDLLYRCLHYDLNGQQKVHIFYTGLDISTRKMLDSRGFITLMTPTQSLISIQVMIDYSHNWYDETTTKEKINDRPDNVDAIQESFKEAHPTKECPLKKEDKAARTTMGKENMKKPIPRDLPPMPFPGNLKEQIGSPYKTRKTVCMIENPREVHKKKAWEDEGGMDTGWDITEKIVREVEHDYDIPPHSGVVQPLTPRTVHITPPDDDYVAPATNLILDK</sequence>
<reference evidence="3" key="1">
    <citation type="journal article" date="2019" name="Sci. Rep.">
        <title>Draft genome of Tanacetum cinerariifolium, the natural source of mosquito coil.</title>
        <authorList>
            <person name="Yamashiro T."/>
            <person name="Shiraishi A."/>
            <person name="Satake H."/>
            <person name="Nakayama K."/>
        </authorList>
    </citation>
    <scope>NUCLEOTIDE SEQUENCE</scope>
</reference>
<organism evidence="3">
    <name type="scientific">Tanacetum cinerariifolium</name>
    <name type="common">Dalmatian daisy</name>
    <name type="synonym">Chrysanthemum cinerariifolium</name>
    <dbReference type="NCBI Taxonomy" id="118510"/>
    <lineage>
        <taxon>Eukaryota</taxon>
        <taxon>Viridiplantae</taxon>
        <taxon>Streptophyta</taxon>
        <taxon>Embryophyta</taxon>
        <taxon>Tracheophyta</taxon>
        <taxon>Spermatophyta</taxon>
        <taxon>Magnoliopsida</taxon>
        <taxon>eudicotyledons</taxon>
        <taxon>Gunneridae</taxon>
        <taxon>Pentapetalae</taxon>
        <taxon>asterids</taxon>
        <taxon>campanulids</taxon>
        <taxon>Asterales</taxon>
        <taxon>Asteraceae</taxon>
        <taxon>Asteroideae</taxon>
        <taxon>Anthemideae</taxon>
        <taxon>Anthemidinae</taxon>
        <taxon>Tanacetum</taxon>
    </lineage>
</organism>
<feature type="region of interest" description="Disordered" evidence="1">
    <location>
        <begin position="284"/>
        <end position="307"/>
    </location>
</feature>
<comment type="caution">
    <text evidence="3">The sequence shown here is derived from an EMBL/GenBank/DDBJ whole genome shotgun (WGS) entry which is preliminary data.</text>
</comment>
<evidence type="ECO:0000256" key="1">
    <source>
        <dbReference type="SAM" id="MobiDB-lite"/>
    </source>
</evidence>
<dbReference type="EMBL" id="BKCJ010006459">
    <property type="protein sequence ID" value="GEU72275.1"/>
    <property type="molecule type" value="Genomic_DNA"/>
</dbReference>
<feature type="domain" description="Retrotransposon gag" evidence="2">
    <location>
        <begin position="123"/>
        <end position="209"/>
    </location>
</feature>
<dbReference type="Pfam" id="PF03732">
    <property type="entry name" value="Retrotrans_gag"/>
    <property type="match status" value="1"/>
</dbReference>
<dbReference type="InterPro" id="IPR005162">
    <property type="entry name" value="Retrotrans_gag_dom"/>
</dbReference>
<name>A0A6L2MJ66_TANCI</name>